<dbReference type="Pfam" id="PF22022">
    <property type="entry name" value="Phage_int_M"/>
    <property type="match status" value="1"/>
</dbReference>
<dbReference type="InterPro" id="IPR050808">
    <property type="entry name" value="Phage_Integrase"/>
</dbReference>
<dbReference type="Proteomes" id="UP000054123">
    <property type="component" value="Unassembled WGS sequence"/>
</dbReference>
<dbReference type="PROSITE" id="PS51898">
    <property type="entry name" value="TYR_RECOMBINASE"/>
    <property type="match status" value="1"/>
</dbReference>
<organism evidence="6 7">
    <name type="scientific">Mannheimia granulomatis</name>
    <dbReference type="NCBI Taxonomy" id="85402"/>
    <lineage>
        <taxon>Bacteria</taxon>
        <taxon>Pseudomonadati</taxon>
        <taxon>Pseudomonadota</taxon>
        <taxon>Gammaproteobacteria</taxon>
        <taxon>Pasteurellales</taxon>
        <taxon>Pasteurellaceae</taxon>
        <taxon>Mannheimia</taxon>
    </lineage>
</organism>
<dbReference type="RefSeq" id="WP_042803192.1">
    <property type="nucleotide sequence ID" value="NZ_AVSP01000002.1"/>
</dbReference>
<keyword evidence="7" id="KW-1185">Reference proteome</keyword>
<dbReference type="Pfam" id="PF00589">
    <property type="entry name" value="Phage_integrase"/>
    <property type="match status" value="1"/>
</dbReference>
<dbReference type="AlphaFoldDB" id="A0A011MHP7"/>
<protein>
    <submittedName>
        <fullName evidence="6">Preprotein translocase</fullName>
    </submittedName>
</protein>
<dbReference type="PANTHER" id="PTHR30629">
    <property type="entry name" value="PROPHAGE INTEGRASE"/>
    <property type="match status" value="1"/>
</dbReference>
<dbReference type="GO" id="GO:0015074">
    <property type="term" value="P:DNA integration"/>
    <property type="evidence" value="ECO:0007669"/>
    <property type="project" value="UniProtKB-KW"/>
</dbReference>
<evidence type="ECO:0000256" key="1">
    <source>
        <dbReference type="ARBA" id="ARBA00008857"/>
    </source>
</evidence>
<dbReference type="OrthoDB" id="9795573at2"/>
<dbReference type="GO" id="GO:0003677">
    <property type="term" value="F:DNA binding"/>
    <property type="evidence" value="ECO:0007669"/>
    <property type="project" value="UniProtKB-KW"/>
</dbReference>
<dbReference type="PATRIC" id="fig|1450449.3.peg.1485"/>
<reference evidence="6 7" key="1">
    <citation type="journal article" date="2014" name="Genome Announc.">
        <title>Genome Sequence of a Presumptive Mannheimia haemolytica Strain with an A1/A6-Cross-Reactive Serotype from a White-Tailed Deer (Odocoileus virginianus).</title>
        <authorList>
            <person name="Lawrence P.K."/>
            <person name="Bey R.F."/>
            <person name="Wiener B."/>
            <person name="Kittichotirat W."/>
            <person name="Bumgarner R.E."/>
        </authorList>
    </citation>
    <scope>NUCLEOTIDE SEQUENCE [LARGE SCALE GENOMIC DNA]</scope>
    <source>
        <strain evidence="6 7">PKL10</strain>
    </source>
</reference>
<evidence type="ECO:0000259" key="5">
    <source>
        <dbReference type="PROSITE" id="PS51898"/>
    </source>
</evidence>
<evidence type="ECO:0000256" key="4">
    <source>
        <dbReference type="ARBA" id="ARBA00023172"/>
    </source>
</evidence>
<dbReference type="InterPro" id="IPR010998">
    <property type="entry name" value="Integrase_recombinase_N"/>
</dbReference>
<dbReference type="InterPro" id="IPR011010">
    <property type="entry name" value="DNA_brk_join_enz"/>
</dbReference>
<dbReference type="GO" id="GO:0006310">
    <property type="term" value="P:DNA recombination"/>
    <property type="evidence" value="ECO:0007669"/>
    <property type="project" value="UniProtKB-KW"/>
</dbReference>
<dbReference type="InterPro" id="IPR053876">
    <property type="entry name" value="Phage_int_M"/>
</dbReference>
<feature type="domain" description="Tyr recombinase" evidence="5">
    <location>
        <begin position="210"/>
        <end position="392"/>
    </location>
</feature>
<dbReference type="PANTHER" id="PTHR30629:SF6">
    <property type="entry name" value="PROPHAGE INTEGRASE INTA-RELATED"/>
    <property type="match status" value="1"/>
</dbReference>
<dbReference type="InterPro" id="IPR013762">
    <property type="entry name" value="Integrase-like_cat_sf"/>
</dbReference>
<evidence type="ECO:0000313" key="6">
    <source>
        <dbReference type="EMBL" id="EXI61976.1"/>
    </source>
</evidence>
<dbReference type="Gene3D" id="3.30.160.390">
    <property type="entry name" value="Integrase, DNA-binding domain"/>
    <property type="match status" value="1"/>
</dbReference>
<dbReference type="InterPro" id="IPR002104">
    <property type="entry name" value="Integrase_catalytic"/>
</dbReference>
<comment type="similarity">
    <text evidence="1">Belongs to the 'phage' integrase family.</text>
</comment>
<dbReference type="InterPro" id="IPR038488">
    <property type="entry name" value="Integrase_DNA-bd_sf"/>
</dbReference>
<comment type="caution">
    <text evidence="6">The sequence shown here is derived from an EMBL/GenBank/DDBJ whole genome shotgun (WGS) entry which is preliminary data.</text>
</comment>
<dbReference type="Gene3D" id="1.10.150.130">
    <property type="match status" value="1"/>
</dbReference>
<dbReference type="InterPro" id="IPR025166">
    <property type="entry name" value="Integrase_DNA_bind_dom"/>
</dbReference>
<evidence type="ECO:0000256" key="2">
    <source>
        <dbReference type="ARBA" id="ARBA00022908"/>
    </source>
</evidence>
<dbReference type="Gene3D" id="1.10.443.10">
    <property type="entry name" value="Intergrase catalytic core"/>
    <property type="match status" value="1"/>
</dbReference>
<evidence type="ECO:0000313" key="7">
    <source>
        <dbReference type="Proteomes" id="UP000054123"/>
    </source>
</evidence>
<keyword evidence="2" id="KW-0229">DNA integration</keyword>
<keyword evidence="4" id="KW-0233">DNA recombination</keyword>
<gene>
    <name evidence="6" type="ORF">AK33_07550</name>
</gene>
<keyword evidence="3" id="KW-0238">DNA-binding</keyword>
<accession>A0A011MHP7</accession>
<dbReference type="CDD" id="cd00801">
    <property type="entry name" value="INT_P4_C"/>
    <property type="match status" value="1"/>
</dbReference>
<evidence type="ECO:0000256" key="3">
    <source>
        <dbReference type="ARBA" id="ARBA00023125"/>
    </source>
</evidence>
<dbReference type="Pfam" id="PF13356">
    <property type="entry name" value="Arm-DNA-bind_3"/>
    <property type="match status" value="1"/>
</dbReference>
<name>A0A011MHP7_9PAST</name>
<dbReference type="SUPFAM" id="SSF56349">
    <property type="entry name" value="DNA breaking-rejoining enzymes"/>
    <property type="match status" value="1"/>
</dbReference>
<dbReference type="EMBL" id="JANJ01000005">
    <property type="protein sequence ID" value="EXI61976.1"/>
    <property type="molecule type" value="Genomic_DNA"/>
</dbReference>
<proteinExistence type="inferred from homology"/>
<sequence length="404" mass="46576">MTTPKKALTDTFIKNLKFSITSKPIADSNGLFILAQKKGKVWIYSYINPKTGKRSTKNRIGYYPQMGLAEARQKRDELNALVKQGLDPFEYLEKQQREAEQKQETLESFAYKWANWKLSKKKCKPETMAKCLQRLENHLFPRFKGYTLEDFTLTDSINRLTDLEKVMSDTLHRIAGNLIEILDYAVLCGRINFNPVGVIKKAFTTVNTTHQPAIMPEELAEFLQDLQKSSRTPQIKLLVEWQLLNILRSFEACAVQWSDIDWETNTLTIPAERMKGGKNPHSIPLTKQAVAILEEMKKYNGHCQHIFTSRIDRNKPVNSQTVNSAIKRLSGGKYKGILVAHGLRSIASTYLHERFTTETLVVEACLSHTNKDTVMSAYHRKNWLDRRREVMQEWADFVEKCKKG</sequence>